<dbReference type="PROSITE" id="PS51257">
    <property type="entry name" value="PROKAR_LIPOPROTEIN"/>
    <property type="match status" value="1"/>
</dbReference>
<dbReference type="InterPro" id="IPR016126">
    <property type="entry name" value="Secretoglobin"/>
</dbReference>
<dbReference type="EMBL" id="CAAGRJ010039386">
    <property type="protein sequence ID" value="VFV46803.1"/>
    <property type="molecule type" value="Genomic_DNA"/>
</dbReference>
<organism evidence="5 6">
    <name type="scientific">Lynx pardinus</name>
    <name type="common">Iberian lynx</name>
    <name type="synonym">Felis pardina</name>
    <dbReference type="NCBI Taxonomy" id="191816"/>
    <lineage>
        <taxon>Eukaryota</taxon>
        <taxon>Metazoa</taxon>
        <taxon>Chordata</taxon>
        <taxon>Craniata</taxon>
        <taxon>Vertebrata</taxon>
        <taxon>Euteleostomi</taxon>
        <taxon>Mammalia</taxon>
        <taxon>Eutheria</taxon>
        <taxon>Laurasiatheria</taxon>
        <taxon>Carnivora</taxon>
        <taxon>Feliformia</taxon>
        <taxon>Felidae</taxon>
        <taxon>Felinae</taxon>
        <taxon>Lynx</taxon>
    </lineage>
</organism>
<dbReference type="Gene3D" id="1.10.210.10">
    <property type="entry name" value="Secretoglobin"/>
    <property type="match status" value="1"/>
</dbReference>
<gene>
    <name evidence="5" type="ORF">LYPA_23C012590</name>
</gene>
<accession>A0A485PR58</accession>
<dbReference type="GO" id="GO:0005576">
    <property type="term" value="C:extracellular region"/>
    <property type="evidence" value="ECO:0007669"/>
    <property type="project" value="UniProtKB-SubCell"/>
</dbReference>
<keyword evidence="4" id="KW-0732">Signal</keyword>
<evidence type="ECO:0000256" key="3">
    <source>
        <dbReference type="ARBA" id="ARBA00022525"/>
    </source>
</evidence>
<dbReference type="Pfam" id="PF01099">
    <property type="entry name" value="Uteroglobin"/>
    <property type="match status" value="1"/>
</dbReference>
<evidence type="ECO:0000256" key="2">
    <source>
        <dbReference type="ARBA" id="ARBA00008650"/>
    </source>
</evidence>
<evidence type="ECO:0000313" key="6">
    <source>
        <dbReference type="Proteomes" id="UP000386466"/>
    </source>
</evidence>
<evidence type="ECO:0008006" key="7">
    <source>
        <dbReference type="Google" id="ProtNLM"/>
    </source>
</evidence>
<dbReference type="InterPro" id="IPR035960">
    <property type="entry name" value="Secretoglobin_sf"/>
</dbReference>
<dbReference type="InterPro" id="IPR043215">
    <property type="entry name" value="Secretoglobin_1C-like"/>
</dbReference>
<dbReference type="CDD" id="cd00633">
    <property type="entry name" value="Secretoglobin"/>
    <property type="match status" value="1"/>
</dbReference>
<feature type="chain" id="PRO_5019724600" description="Secretoglobin family 1C member 1" evidence="4">
    <location>
        <begin position="24"/>
        <end position="95"/>
    </location>
</feature>
<dbReference type="AlphaFoldDB" id="A0A485PR58"/>
<comment type="similarity">
    <text evidence="2">Belongs to the secretoglobin family.</text>
</comment>
<feature type="signal peptide" evidence="4">
    <location>
        <begin position="1"/>
        <end position="23"/>
    </location>
</feature>
<dbReference type="PANTHER" id="PTHR10136">
    <property type="entry name" value="SECRETOGLOBIN FAMILY 1 MEMBER"/>
    <property type="match status" value="1"/>
</dbReference>
<dbReference type="Proteomes" id="UP000386466">
    <property type="component" value="Unassembled WGS sequence"/>
</dbReference>
<keyword evidence="3" id="KW-0964">Secreted</keyword>
<dbReference type="PANTHER" id="PTHR10136:SF8">
    <property type="entry name" value="SECRETOGLOBIN FAMILY 1C MEMBER 1-RELATED"/>
    <property type="match status" value="1"/>
</dbReference>
<comment type="subcellular location">
    <subcellularLocation>
        <location evidence="1">Secreted</location>
    </subcellularLocation>
</comment>
<sequence>MKGSSTLLLVALTLLCSCGLAIGDDNSDFFMDFLQTLLVGSPEELYEGPLGKYDVNADAKAALTELKSCIDGLQPMHKAELIKLLVQVLGSQDDA</sequence>
<keyword evidence="6" id="KW-1185">Reference proteome</keyword>
<reference evidence="5 6" key="1">
    <citation type="submission" date="2019-01" db="EMBL/GenBank/DDBJ databases">
        <authorList>
            <person name="Alioto T."/>
            <person name="Alioto T."/>
        </authorList>
    </citation>
    <scope>NUCLEOTIDE SEQUENCE [LARGE SCALE GENOMIC DNA]</scope>
</reference>
<protein>
    <recommendedName>
        <fullName evidence="7">Secretoglobin family 1C member 1</fullName>
    </recommendedName>
</protein>
<name>A0A485PR58_LYNPA</name>
<evidence type="ECO:0000256" key="1">
    <source>
        <dbReference type="ARBA" id="ARBA00004613"/>
    </source>
</evidence>
<dbReference type="SUPFAM" id="SSF48201">
    <property type="entry name" value="Uteroglobin-like"/>
    <property type="match status" value="1"/>
</dbReference>
<evidence type="ECO:0000313" key="5">
    <source>
        <dbReference type="EMBL" id="VFV46803.1"/>
    </source>
</evidence>
<evidence type="ECO:0000256" key="4">
    <source>
        <dbReference type="SAM" id="SignalP"/>
    </source>
</evidence>
<dbReference type="PROSITE" id="PS51311">
    <property type="entry name" value="SCGB"/>
    <property type="match status" value="1"/>
</dbReference>
<proteinExistence type="inferred from homology"/>